<evidence type="ECO:0000313" key="5">
    <source>
        <dbReference type="Proteomes" id="UP000182400"/>
    </source>
</evidence>
<keyword evidence="1" id="KW-0812">Transmembrane</keyword>
<dbReference type="Proteomes" id="UP000023842">
    <property type="component" value="Unassembled WGS sequence"/>
</dbReference>
<evidence type="ECO:0000256" key="1">
    <source>
        <dbReference type="SAM" id="Phobius"/>
    </source>
</evidence>
<sequence>MKHLLQYLVVAAFSLSAGCGTMVGRGGAAEPTPVETYKGVNGDLHLLGLRPGPSGSGNAGAVICLISIVCPLIVVVSLPVDAVIDTLLLPADLLAAREPENTL</sequence>
<dbReference type="AlphaFoldDB" id="A0A1I5RR49"/>
<dbReference type="EMBL" id="JFJN01000013">
    <property type="protein sequence ID" value="EZH82908.1"/>
    <property type="molecule type" value="Genomic_DNA"/>
</dbReference>
<dbReference type="RefSeq" id="WP_036999727.1">
    <property type="nucleotide sequence ID" value="NZ_FOWP01000016.1"/>
</dbReference>
<feature type="transmembrane region" description="Helical" evidence="1">
    <location>
        <begin position="59"/>
        <end position="80"/>
    </location>
</feature>
<name>A0A1I5RR49_9GAMM</name>
<dbReference type="STRING" id="658457.SAMN05216601_116116"/>
<gene>
    <name evidence="2" type="ORF">AU05_03775</name>
    <name evidence="3" type="ORF">SAMN05216601_116116</name>
</gene>
<reference evidence="4" key="2">
    <citation type="journal article" date="2014" name="Genome Announc.">
        <title>Draft Genome Sequence of the algae degrading bacterium Pseudomonas mendocina AD6.</title>
        <authorList>
            <person name="Barney B.M."/>
            <person name="Lenneman E.M."/>
        </authorList>
    </citation>
    <scope>NUCLEOTIDE SEQUENCE [LARGE SCALE GENOMIC DNA]</scope>
    <source>
        <strain evidence="4">AD6</strain>
    </source>
</reference>
<evidence type="ECO:0008006" key="6">
    <source>
        <dbReference type="Google" id="ProtNLM"/>
    </source>
</evidence>
<dbReference type="PROSITE" id="PS51257">
    <property type="entry name" value="PROKAR_LIPOPROTEIN"/>
    <property type="match status" value="1"/>
</dbReference>
<keyword evidence="1" id="KW-1133">Transmembrane helix</keyword>
<dbReference type="OrthoDB" id="6882871at2"/>
<evidence type="ECO:0000313" key="4">
    <source>
        <dbReference type="Proteomes" id="UP000023842"/>
    </source>
</evidence>
<keyword evidence="1" id="KW-0472">Membrane</keyword>
<protein>
    <recommendedName>
        <fullName evidence="6">YceK/YidQ family lipoprotein</fullName>
    </recommendedName>
</protein>
<reference evidence="2" key="3">
    <citation type="submission" date="2014-03" db="EMBL/GenBank/DDBJ databases">
        <authorList>
            <person name="Barney B.M."/>
            <person name="Lenneman E.M."/>
        </authorList>
    </citation>
    <scope>NUCLEOTIDE SEQUENCE</scope>
    <source>
        <strain evidence="2">AD6</strain>
    </source>
</reference>
<dbReference type="EMBL" id="FOWP01000016">
    <property type="protein sequence ID" value="SFP60721.1"/>
    <property type="molecule type" value="Genomic_DNA"/>
</dbReference>
<dbReference type="Proteomes" id="UP000182400">
    <property type="component" value="Unassembled WGS sequence"/>
</dbReference>
<reference evidence="3 5" key="4">
    <citation type="submission" date="2016-10" db="EMBL/GenBank/DDBJ databases">
        <authorList>
            <person name="de Groot N.N."/>
        </authorList>
    </citation>
    <scope>NUCLEOTIDE SEQUENCE [LARGE SCALE GENOMIC DNA]</scope>
    <source>
        <strain evidence="3 5">CCUG 59231</strain>
    </source>
</reference>
<evidence type="ECO:0000313" key="2">
    <source>
        <dbReference type="EMBL" id="EZH82908.1"/>
    </source>
</evidence>
<evidence type="ECO:0000313" key="3">
    <source>
        <dbReference type="EMBL" id="SFP60721.1"/>
    </source>
</evidence>
<proteinExistence type="predicted"/>
<accession>A0A1I5RR49</accession>
<keyword evidence="4" id="KW-1185">Reference proteome</keyword>
<organism evidence="3 5">
    <name type="scientific">Ectopseudomonas composti</name>
    <dbReference type="NCBI Taxonomy" id="658457"/>
    <lineage>
        <taxon>Bacteria</taxon>
        <taxon>Pseudomonadati</taxon>
        <taxon>Pseudomonadota</taxon>
        <taxon>Gammaproteobacteria</taxon>
        <taxon>Pseudomonadales</taxon>
        <taxon>Pseudomonadaceae</taxon>
        <taxon>Ectopseudomonas</taxon>
    </lineage>
</organism>
<reference evidence="2" key="1">
    <citation type="journal article" date="2014" name="Genome Announc.">
        <title>Draft Genome Sequences of the Alga-Degrading Bacteria Aeromonas hydrophila Strain AD9 and Pseudomonas pseudoalcaligenes Strain AD6.</title>
        <authorList>
            <person name="Barney B.M."/>
            <person name="Lenneman E.M."/>
        </authorList>
    </citation>
    <scope>NUCLEOTIDE SEQUENCE</scope>
    <source>
        <strain evidence="2">AD6</strain>
    </source>
</reference>